<dbReference type="AlphaFoldDB" id="A0AAD5IIM8"/>
<dbReference type="GO" id="GO:0031047">
    <property type="term" value="P:regulatory ncRNA-mediated gene silencing"/>
    <property type="evidence" value="ECO:0007669"/>
    <property type="project" value="UniProtKB-KW"/>
</dbReference>
<feature type="compositionally biased region" description="Basic and acidic residues" evidence="10">
    <location>
        <begin position="149"/>
        <end position="158"/>
    </location>
</feature>
<proteinExistence type="inferred from homology"/>
<name>A0AAD5IIM8_ACENE</name>
<dbReference type="PANTHER" id="PTHR15975">
    <property type="entry name" value="CCR4-NOT TRANSCRIPTION COMPLEX SUBUNIT 11"/>
    <property type="match status" value="1"/>
</dbReference>
<dbReference type="GO" id="GO:0005634">
    <property type="term" value="C:nucleus"/>
    <property type="evidence" value="ECO:0007669"/>
    <property type="project" value="UniProtKB-SubCell"/>
</dbReference>
<dbReference type="GO" id="GO:0005737">
    <property type="term" value="C:cytoplasm"/>
    <property type="evidence" value="ECO:0007669"/>
    <property type="project" value="UniProtKB-SubCell"/>
</dbReference>
<reference evidence="11" key="2">
    <citation type="submission" date="2023-02" db="EMBL/GenBank/DDBJ databases">
        <authorList>
            <person name="Swenson N.G."/>
            <person name="Wegrzyn J.L."/>
            <person name="Mcevoy S.L."/>
        </authorList>
    </citation>
    <scope>NUCLEOTIDE SEQUENCE</scope>
    <source>
        <strain evidence="11">91603</strain>
        <tissue evidence="11">Leaf</tissue>
    </source>
</reference>
<protein>
    <recommendedName>
        <fullName evidence="4">CCR4-NOT transcription complex subunit 11</fullName>
    </recommendedName>
</protein>
<feature type="region of interest" description="Disordered" evidence="10">
    <location>
        <begin position="133"/>
        <end position="163"/>
    </location>
</feature>
<keyword evidence="12" id="KW-1185">Reference proteome</keyword>
<dbReference type="EMBL" id="JAJSOW010000105">
    <property type="protein sequence ID" value="KAI9165550.1"/>
    <property type="molecule type" value="Genomic_DNA"/>
</dbReference>
<keyword evidence="9" id="KW-0539">Nucleus</keyword>
<keyword evidence="5" id="KW-0963">Cytoplasm</keyword>
<evidence type="ECO:0000256" key="1">
    <source>
        <dbReference type="ARBA" id="ARBA00004123"/>
    </source>
</evidence>
<keyword evidence="6" id="KW-0805">Transcription regulation</keyword>
<evidence type="ECO:0000313" key="11">
    <source>
        <dbReference type="EMBL" id="KAI9165550.1"/>
    </source>
</evidence>
<evidence type="ECO:0000256" key="2">
    <source>
        <dbReference type="ARBA" id="ARBA00004496"/>
    </source>
</evidence>
<accession>A0AAD5IIM8</accession>
<evidence type="ECO:0000313" key="12">
    <source>
        <dbReference type="Proteomes" id="UP001064489"/>
    </source>
</evidence>
<dbReference type="InterPro" id="IPR019312">
    <property type="entry name" value="CNOT11"/>
</dbReference>
<reference evidence="11" key="1">
    <citation type="journal article" date="2022" name="Plant J.">
        <title>Strategies of tolerance reflected in two North American maple genomes.</title>
        <authorList>
            <person name="McEvoy S.L."/>
            <person name="Sezen U.U."/>
            <person name="Trouern-Trend A."/>
            <person name="McMahon S.M."/>
            <person name="Schaberg P.G."/>
            <person name="Yang J."/>
            <person name="Wegrzyn J.L."/>
            <person name="Swenson N.G."/>
        </authorList>
    </citation>
    <scope>NUCLEOTIDE SEQUENCE</scope>
    <source>
        <strain evidence="11">91603</strain>
    </source>
</reference>
<keyword evidence="8" id="KW-0804">Transcription</keyword>
<gene>
    <name evidence="11" type="ORF">LWI28_016122</name>
</gene>
<evidence type="ECO:0000256" key="6">
    <source>
        <dbReference type="ARBA" id="ARBA00023015"/>
    </source>
</evidence>
<comment type="subcellular location">
    <subcellularLocation>
        <location evidence="2">Cytoplasm</location>
    </subcellularLocation>
    <subcellularLocation>
        <location evidence="1">Nucleus</location>
    </subcellularLocation>
</comment>
<dbReference type="PANTHER" id="PTHR15975:SF0">
    <property type="entry name" value="CCR4-NOT TRANSCRIPTION COMPLEX SUBUNIT 11"/>
    <property type="match status" value="1"/>
</dbReference>
<evidence type="ECO:0000256" key="7">
    <source>
        <dbReference type="ARBA" id="ARBA00023158"/>
    </source>
</evidence>
<dbReference type="Proteomes" id="UP001064489">
    <property type="component" value="Chromosome 10"/>
</dbReference>
<sequence length="212" mass="23600">MLSQEESGRVFALLKSEHRPVEEIVSDFTSKFPRHHHFAICYSLLLLLEDKKALNSTERLVAYAILHQAYSSQQSSANPFISLIINTSCDDEAEKYERAFILQLLSSGLCGQHLNLNVTVRISISGGEGLVGPGSPLSHSPGNGGISDQKNDEDKHDMDEEEQIQNGQSSLLGFFQITLGGSLHILHHIQQFVAPFWHECFNIESEAHLHLP</sequence>
<keyword evidence="7" id="KW-0943">RNA-mediated gene silencing</keyword>
<evidence type="ECO:0000256" key="4">
    <source>
        <dbReference type="ARBA" id="ARBA00014872"/>
    </source>
</evidence>
<evidence type="ECO:0000256" key="3">
    <source>
        <dbReference type="ARBA" id="ARBA00008030"/>
    </source>
</evidence>
<dbReference type="GO" id="GO:0030014">
    <property type="term" value="C:CCR4-NOT complex"/>
    <property type="evidence" value="ECO:0007669"/>
    <property type="project" value="InterPro"/>
</dbReference>
<evidence type="ECO:0000256" key="8">
    <source>
        <dbReference type="ARBA" id="ARBA00023163"/>
    </source>
</evidence>
<evidence type="ECO:0000256" key="9">
    <source>
        <dbReference type="ARBA" id="ARBA00023242"/>
    </source>
</evidence>
<evidence type="ECO:0000256" key="5">
    <source>
        <dbReference type="ARBA" id="ARBA00022490"/>
    </source>
</evidence>
<comment type="similarity">
    <text evidence="3">Belongs to the CNOT11 family.</text>
</comment>
<organism evidence="11 12">
    <name type="scientific">Acer negundo</name>
    <name type="common">Box elder</name>
    <dbReference type="NCBI Taxonomy" id="4023"/>
    <lineage>
        <taxon>Eukaryota</taxon>
        <taxon>Viridiplantae</taxon>
        <taxon>Streptophyta</taxon>
        <taxon>Embryophyta</taxon>
        <taxon>Tracheophyta</taxon>
        <taxon>Spermatophyta</taxon>
        <taxon>Magnoliopsida</taxon>
        <taxon>eudicotyledons</taxon>
        <taxon>Gunneridae</taxon>
        <taxon>Pentapetalae</taxon>
        <taxon>rosids</taxon>
        <taxon>malvids</taxon>
        <taxon>Sapindales</taxon>
        <taxon>Sapindaceae</taxon>
        <taxon>Hippocastanoideae</taxon>
        <taxon>Acereae</taxon>
        <taxon>Acer</taxon>
    </lineage>
</organism>
<evidence type="ECO:0000256" key="10">
    <source>
        <dbReference type="SAM" id="MobiDB-lite"/>
    </source>
</evidence>
<comment type="caution">
    <text evidence="11">The sequence shown here is derived from an EMBL/GenBank/DDBJ whole genome shotgun (WGS) entry which is preliminary data.</text>
</comment>